<evidence type="ECO:0000313" key="1">
    <source>
        <dbReference type="EMBL" id="UFP93029.1"/>
    </source>
</evidence>
<dbReference type="RefSeq" id="WP_230840033.1">
    <property type="nucleotide sequence ID" value="NZ_CP063845.1"/>
</dbReference>
<dbReference type="EMBL" id="CP063845">
    <property type="protein sequence ID" value="UFP93029.1"/>
    <property type="molecule type" value="Genomic_DNA"/>
</dbReference>
<name>A0ABY3PHA7_9CYAN</name>
<proteinExistence type="predicted"/>
<organism evidence="1 2">
    <name type="scientific">Gloeobacter morelensis MG652769</name>
    <dbReference type="NCBI Taxonomy" id="2781736"/>
    <lineage>
        <taxon>Bacteria</taxon>
        <taxon>Bacillati</taxon>
        <taxon>Cyanobacteriota</taxon>
        <taxon>Cyanophyceae</taxon>
        <taxon>Gloeobacterales</taxon>
        <taxon>Gloeobacteraceae</taxon>
        <taxon>Gloeobacter</taxon>
        <taxon>Gloeobacter morelensis</taxon>
    </lineage>
</organism>
<gene>
    <name evidence="1" type="ORF">ISF26_14555</name>
</gene>
<keyword evidence="2" id="KW-1185">Reference proteome</keyword>
<protein>
    <submittedName>
        <fullName evidence="1">Uncharacterized protein</fullName>
    </submittedName>
</protein>
<sequence length="203" mass="22467">MEAIDLIYPVKLPVAEKRLPAFERLQAALLVGGQARVVPRLVVTGLGPGGEPLEAQPIFGHELFNLGLTQMIGGYGGHCLLVAVGVQASLEPMGLLLDSLAVQAFHLVQSRRAGDGREKLLEQLRAELFLKVPNAGPLDLLRTEEVIGRCWRELLNHREAFGRLRSDLQHDLQRALQSGPTPQWTWRITLLNGRLRARQVATR</sequence>
<dbReference type="Proteomes" id="UP001054846">
    <property type="component" value="Chromosome"/>
</dbReference>
<evidence type="ECO:0000313" key="2">
    <source>
        <dbReference type="Proteomes" id="UP001054846"/>
    </source>
</evidence>
<accession>A0ABY3PHA7</accession>
<reference evidence="1 2" key="1">
    <citation type="journal article" date="2021" name="Genome Biol. Evol.">
        <title>Complete Genome Sequencing of a Novel Gloeobacter Species from a Waterfall Cave in Mexico.</title>
        <authorList>
            <person name="Saw J.H."/>
            <person name="Cardona T."/>
            <person name="Montejano G."/>
        </authorList>
    </citation>
    <scope>NUCLEOTIDE SEQUENCE [LARGE SCALE GENOMIC DNA]</scope>
    <source>
        <strain evidence="1">MG652769</strain>
    </source>
</reference>